<gene>
    <name evidence="6" type="primary">psuG</name>
    <name evidence="7" type="ORF">GCM10010191_54930</name>
</gene>
<keyword evidence="4 6" id="KW-0456">Lyase</keyword>
<organism evidence="7 8">
    <name type="scientific">Actinomadura vinacea</name>
    <dbReference type="NCBI Taxonomy" id="115336"/>
    <lineage>
        <taxon>Bacteria</taxon>
        <taxon>Bacillati</taxon>
        <taxon>Actinomycetota</taxon>
        <taxon>Actinomycetes</taxon>
        <taxon>Streptosporangiales</taxon>
        <taxon>Thermomonosporaceae</taxon>
        <taxon>Actinomadura</taxon>
    </lineage>
</organism>
<evidence type="ECO:0000313" key="7">
    <source>
        <dbReference type="EMBL" id="GAA2433712.1"/>
    </source>
</evidence>
<comment type="cofactor">
    <cofactor evidence="6">
        <name>Mn(2+)</name>
        <dbReference type="ChEBI" id="CHEBI:29035"/>
    </cofactor>
    <text evidence="6">Binds 1 Mn(2+) ion per subunit.</text>
</comment>
<comment type="function">
    <text evidence="6">Catalyzes the reversible cleavage of pseudouridine 5'-phosphate (PsiMP) to ribose 5-phosphate and uracil. Functions biologically in the cleavage direction, as part of a pseudouridine degradation pathway.</text>
</comment>
<feature type="binding site" evidence="6">
    <location>
        <begin position="136"/>
        <end position="138"/>
    </location>
    <ligand>
        <name>substrate</name>
    </ligand>
</feature>
<feature type="binding site" evidence="6">
    <location>
        <position position="102"/>
    </location>
    <ligand>
        <name>substrate</name>
    </ligand>
</feature>
<dbReference type="SUPFAM" id="SSF110581">
    <property type="entry name" value="Indigoidine synthase A-like"/>
    <property type="match status" value="1"/>
</dbReference>
<dbReference type="InterPro" id="IPR022830">
    <property type="entry name" value="Indigdn_synthA-like"/>
</dbReference>
<keyword evidence="1 6" id="KW-0479">Metal-binding</keyword>
<dbReference type="Pfam" id="PF04227">
    <property type="entry name" value="Indigoidine_A"/>
    <property type="match status" value="1"/>
</dbReference>
<dbReference type="EC" id="4.2.1.70" evidence="6"/>
<dbReference type="Proteomes" id="UP001501231">
    <property type="component" value="Unassembled WGS sequence"/>
</dbReference>
<protein>
    <recommendedName>
        <fullName evidence="6">Pseudouridine-5'-phosphate glycosidase</fullName>
        <shortName evidence="6">PsiMP glycosidase</shortName>
        <ecNumber evidence="6">4.2.1.70</ecNumber>
    </recommendedName>
</protein>
<evidence type="ECO:0000256" key="1">
    <source>
        <dbReference type="ARBA" id="ARBA00022723"/>
    </source>
</evidence>
<keyword evidence="2 6" id="KW-0378">Hydrolase</keyword>
<comment type="similarity">
    <text evidence="6">Belongs to the pseudouridine-5'-phosphate glycosidase family.</text>
</comment>
<evidence type="ECO:0000256" key="5">
    <source>
        <dbReference type="ARBA" id="ARBA00023295"/>
    </source>
</evidence>
<evidence type="ECO:0000313" key="8">
    <source>
        <dbReference type="Proteomes" id="UP001501231"/>
    </source>
</evidence>
<comment type="catalytic activity">
    <reaction evidence="6">
        <text>D-ribose 5-phosphate + uracil = psi-UMP + H2O</text>
        <dbReference type="Rhea" id="RHEA:18337"/>
        <dbReference type="ChEBI" id="CHEBI:15377"/>
        <dbReference type="ChEBI" id="CHEBI:17568"/>
        <dbReference type="ChEBI" id="CHEBI:58380"/>
        <dbReference type="ChEBI" id="CHEBI:78346"/>
        <dbReference type="EC" id="4.2.1.70"/>
    </reaction>
</comment>
<keyword evidence="8" id="KW-1185">Reference proteome</keyword>
<comment type="subunit">
    <text evidence="6">Homotrimer.</text>
</comment>
<dbReference type="Gene3D" id="3.40.1790.10">
    <property type="entry name" value="Indigoidine synthase domain"/>
    <property type="match status" value="1"/>
</dbReference>
<keyword evidence="3 6" id="KW-0464">Manganese</keyword>
<feature type="binding site" evidence="6">
    <location>
        <position position="82"/>
    </location>
    <ligand>
        <name>substrate</name>
    </ligand>
</feature>
<name>A0ABN3JNY7_9ACTN</name>
<dbReference type="PANTHER" id="PTHR42909">
    <property type="entry name" value="ZGC:136858"/>
    <property type="match status" value="1"/>
</dbReference>
<evidence type="ECO:0000256" key="4">
    <source>
        <dbReference type="ARBA" id="ARBA00023239"/>
    </source>
</evidence>
<dbReference type="HAMAP" id="MF_01876">
    <property type="entry name" value="PsiMP_glycosidase"/>
    <property type="match status" value="1"/>
</dbReference>
<keyword evidence="5 6" id="KW-0326">Glycosidase</keyword>
<dbReference type="PANTHER" id="PTHR42909:SF1">
    <property type="entry name" value="CARBOHYDRATE KINASE PFKB DOMAIN-CONTAINING PROTEIN"/>
    <property type="match status" value="1"/>
</dbReference>
<accession>A0ABN3JNY7</accession>
<evidence type="ECO:0000256" key="3">
    <source>
        <dbReference type="ARBA" id="ARBA00023211"/>
    </source>
</evidence>
<evidence type="ECO:0000256" key="2">
    <source>
        <dbReference type="ARBA" id="ARBA00022801"/>
    </source>
</evidence>
<dbReference type="InterPro" id="IPR007342">
    <property type="entry name" value="PsuG"/>
</dbReference>
<dbReference type="EMBL" id="BAAARW010000020">
    <property type="protein sequence ID" value="GAA2433712.1"/>
    <property type="molecule type" value="Genomic_DNA"/>
</dbReference>
<feature type="active site" description="Proton donor" evidence="6">
    <location>
        <position position="21"/>
    </location>
</feature>
<reference evidence="7 8" key="1">
    <citation type="journal article" date="2019" name="Int. J. Syst. Evol. Microbiol.">
        <title>The Global Catalogue of Microorganisms (GCM) 10K type strain sequencing project: providing services to taxonomists for standard genome sequencing and annotation.</title>
        <authorList>
            <consortium name="The Broad Institute Genomics Platform"/>
            <consortium name="The Broad Institute Genome Sequencing Center for Infectious Disease"/>
            <person name="Wu L."/>
            <person name="Ma J."/>
        </authorList>
    </citation>
    <scope>NUCLEOTIDE SEQUENCE [LARGE SCALE GENOMIC DNA]</scope>
    <source>
        <strain evidence="7 8">JCM 3325</strain>
    </source>
</reference>
<sequence length="300" mass="30795">MITSAEVADALAAGRPVVALESTIIAHGLPRPRNLEVALELEDGLRAAGVTPATVGVVDGVPRVGLDPAALERMATGDDVSKASVRDLPVAVAAKSSAATTVAATAYLARRAGVRVFATGGLGGVHRGAAATFDESADLPTLARTPITVVCAGVKSILDVAATLERLETLGVTVVGYGTHRFPGFYLTESGHTVDARADDPGTVAAMMAAADDLGLPSAIVVANPLPPAEQLDPELHDRVLDEALAEAARRGLHGKPVTPFLLDYFQRASKGASLEANIRAVRSNAALAARIAQVWSPGR</sequence>
<feature type="binding site" evidence="6">
    <location>
        <position position="134"/>
    </location>
    <ligand>
        <name>Mn(2+)</name>
        <dbReference type="ChEBI" id="CHEBI:29035"/>
    </ligand>
</feature>
<proteinExistence type="inferred from homology"/>
<dbReference type="GO" id="GO:0016798">
    <property type="term" value="F:hydrolase activity, acting on glycosyl bonds"/>
    <property type="evidence" value="ECO:0007669"/>
    <property type="project" value="UniProtKB-KW"/>
</dbReference>
<feature type="active site" description="Nucleophile" evidence="6">
    <location>
        <position position="155"/>
    </location>
</feature>
<comment type="caution">
    <text evidence="7">The sequence shown here is derived from an EMBL/GenBank/DDBJ whole genome shotgun (WGS) entry which is preliminary data.</text>
</comment>
<evidence type="ECO:0000256" key="6">
    <source>
        <dbReference type="HAMAP-Rule" id="MF_01876"/>
    </source>
</evidence>